<dbReference type="PROSITE" id="PS50405">
    <property type="entry name" value="GST_CTER"/>
    <property type="match status" value="1"/>
</dbReference>
<evidence type="ECO:0000259" key="4">
    <source>
        <dbReference type="PROSITE" id="PS50405"/>
    </source>
</evidence>
<dbReference type="EMBL" id="BMDX01000010">
    <property type="protein sequence ID" value="GGA79516.1"/>
    <property type="molecule type" value="Genomic_DNA"/>
</dbReference>
<dbReference type="PANTHER" id="PTHR44051">
    <property type="entry name" value="GLUTATHIONE S-TRANSFERASE-RELATED"/>
    <property type="match status" value="1"/>
</dbReference>
<dbReference type="GO" id="GO:0016740">
    <property type="term" value="F:transferase activity"/>
    <property type="evidence" value="ECO:0007669"/>
    <property type="project" value="UniProtKB-KW"/>
</dbReference>
<dbReference type="InterPro" id="IPR004045">
    <property type="entry name" value="Glutathione_S-Trfase_N"/>
</dbReference>
<evidence type="ECO:0000256" key="1">
    <source>
        <dbReference type="ARBA" id="ARBA00007409"/>
    </source>
</evidence>
<keyword evidence="6" id="KW-1185">Reference proteome</keyword>
<feature type="domain" description="GST N-terminal" evidence="3">
    <location>
        <begin position="1"/>
        <end position="81"/>
    </location>
</feature>
<evidence type="ECO:0000313" key="6">
    <source>
        <dbReference type="Proteomes" id="UP000619743"/>
    </source>
</evidence>
<evidence type="ECO:0000313" key="5">
    <source>
        <dbReference type="EMBL" id="GGA79516.1"/>
    </source>
</evidence>
<name>A0A8J2XML9_9GAMM</name>
<sequence length="204" mass="23528">MMITLHGIPRSRSLRVSWTLEELRLDWQYHKVDFASGEHRSAEYLALNPCGKIPTLLDDDLVMTESAAICLYLAERYGPTQLLPQSIEDKAQHHRWVQLVTSELEQPLWTMGKHRFALPEPQRVPQMLETAAWEFDKICNELECLLPDTDTLFDNFTVADILLTHTLNWAVKFEQQLPAKLAAYRKRNSRRPALAAALEKEMAS</sequence>
<dbReference type="SFLD" id="SFLDG01150">
    <property type="entry name" value="Main.1:_Beta-like"/>
    <property type="match status" value="1"/>
</dbReference>
<dbReference type="AlphaFoldDB" id="A0A8J2XML9"/>
<proteinExistence type="inferred from homology"/>
<dbReference type="SFLD" id="SFLDG00358">
    <property type="entry name" value="Main_(cytGST)"/>
    <property type="match status" value="1"/>
</dbReference>
<dbReference type="InterPro" id="IPR036249">
    <property type="entry name" value="Thioredoxin-like_sf"/>
</dbReference>
<dbReference type="PROSITE" id="PS50404">
    <property type="entry name" value="GST_NTER"/>
    <property type="match status" value="1"/>
</dbReference>
<dbReference type="InterPro" id="IPR040079">
    <property type="entry name" value="Glutathione_S-Trfase"/>
</dbReference>
<comment type="caution">
    <text evidence="5">The sequence shown here is derived from an EMBL/GenBank/DDBJ whole genome shotgun (WGS) entry which is preliminary data.</text>
</comment>
<dbReference type="Pfam" id="PF02798">
    <property type="entry name" value="GST_N"/>
    <property type="match status" value="1"/>
</dbReference>
<dbReference type="SFLD" id="SFLDS00019">
    <property type="entry name" value="Glutathione_Transferase_(cytos"/>
    <property type="match status" value="1"/>
</dbReference>
<organism evidence="5 6">
    <name type="scientific">Neiella marina</name>
    <dbReference type="NCBI Taxonomy" id="508461"/>
    <lineage>
        <taxon>Bacteria</taxon>
        <taxon>Pseudomonadati</taxon>
        <taxon>Pseudomonadota</taxon>
        <taxon>Gammaproteobacteria</taxon>
        <taxon>Alteromonadales</taxon>
        <taxon>Echinimonadaceae</taxon>
        <taxon>Neiella</taxon>
    </lineage>
</organism>
<dbReference type="Proteomes" id="UP000619743">
    <property type="component" value="Unassembled WGS sequence"/>
</dbReference>
<evidence type="ECO:0000259" key="3">
    <source>
        <dbReference type="PROSITE" id="PS50404"/>
    </source>
</evidence>
<dbReference type="CDD" id="cd03046">
    <property type="entry name" value="GST_N_GTT1_like"/>
    <property type="match status" value="1"/>
</dbReference>
<dbReference type="Gene3D" id="3.40.30.10">
    <property type="entry name" value="Glutaredoxin"/>
    <property type="match status" value="1"/>
</dbReference>
<reference evidence="6" key="1">
    <citation type="journal article" date="2019" name="Int. J. Syst. Evol. Microbiol.">
        <title>The Global Catalogue of Microorganisms (GCM) 10K type strain sequencing project: providing services to taxonomists for standard genome sequencing and annotation.</title>
        <authorList>
            <consortium name="The Broad Institute Genomics Platform"/>
            <consortium name="The Broad Institute Genome Sequencing Center for Infectious Disease"/>
            <person name="Wu L."/>
            <person name="Ma J."/>
        </authorList>
    </citation>
    <scope>NUCLEOTIDE SEQUENCE [LARGE SCALE GENOMIC DNA]</scope>
    <source>
        <strain evidence="6">CGMCC 1.10130</strain>
    </source>
</reference>
<protein>
    <submittedName>
        <fullName evidence="5">Glutathione S-transferase</fullName>
    </submittedName>
</protein>
<comment type="similarity">
    <text evidence="1">Belongs to the GST superfamily.</text>
</comment>
<dbReference type="Gene3D" id="1.20.1050.10">
    <property type="match status" value="1"/>
</dbReference>
<dbReference type="SUPFAM" id="SSF47616">
    <property type="entry name" value="GST C-terminal domain-like"/>
    <property type="match status" value="1"/>
</dbReference>
<gene>
    <name evidence="5" type="ORF">GCM10011369_21840</name>
</gene>
<accession>A0A8J2XML9</accession>
<dbReference type="InterPro" id="IPR036282">
    <property type="entry name" value="Glutathione-S-Trfase_C_sf"/>
</dbReference>
<dbReference type="InterPro" id="IPR010987">
    <property type="entry name" value="Glutathione-S-Trfase_C-like"/>
</dbReference>
<feature type="domain" description="GST C-terminal" evidence="4">
    <location>
        <begin position="86"/>
        <end position="204"/>
    </location>
</feature>
<evidence type="ECO:0000256" key="2">
    <source>
        <dbReference type="ARBA" id="ARBA00022679"/>
    </source>
</evidence>
<dbReference type="SUPFAM" id="SSF52833">
    <property type="entry name" value="Thioredoxin-like"/>
    <property type="match status" value="1"/>
</dbReference>
<dbReference type="FunFam" id="3.40.30.10:FF:000039">
    <property type="entry name" value="Glutathione S-transferase domain"/>
    <property type="match status" value="1"/>
</dbReference>
<dbReference type="PANTHER" id="PTHR44051:SF21">
    <property type="entry name" value="GLUTATHIONE S-TRANSFERASE FAMILY PROTEIN"/>
    <property type="match status" value="1"/>
</dbReference>
<keyword evidence="2" id="KW-0808">Transferase</keyword>